<dbReference type="Proteomes" id="UP000056968">
    <property type="component" value="Chromosome"/>
</dbReference>
<gene>
    <name evidence="1" type="ORF">ATN00_13550</name>
</gene>
<keyword evidence="2" id="KW-1185">Reference proteome</keyword>
<evidence type="ECO:0000313" key="1">
    <source>
        <dbReference type="EMBL" id="ALR22631.1"/>
    </source>
</evidence>
<evidence type="ECO:0000313" key="2">
    <source>
        <dbReference type="Proteomes" id="UP000056968"/>
    </source>
</evidence>
<accession>A0A0S3F4S0</accession>
<dbReference type="STRING" id="1332080.ATN00_13550"/>
<reference evidence="1 2" key="1">
    <citation type="submission" date="2015-11" db="EMBL/GenBank/DDBJ databases">
        <title>A Two-component Flavoprotein Monooxygenase System MeaXY Responsible for para-Hydroxylation of 2-Methyl-6-ethylaniline and 2,6-Diethylaniline in Sphingobium baderi DE-13.</title>
        <authorList>
            <person name="Cheng M."/>
            <person name="Meng Q."/>
            <person name="Yang Y."/>
            <person name="Chu C."/>
            <person name="Yan X."/>
            <person name="He J."/>
            <person name="Li S."/>
        </authorList>
    </citation>
    <scope>NUCLEOTIDE SEQUENCE [LARGE SCALE GENOMIC DNA]</scope>
    <source>
        <strain evidence="1 2">DE-13</strain>
    </source>
</reference>
<proteinExistence type="predicted"/>
<dbReference type="OrthoDB" id="7376020at2"/>
<sequence length="175" mass="18203">MLGIFSIPLSAFAQTSEKSACESPTPLAEPWTSWTQSGAVIAGGDSVSAPPLILGKPVMATLRPSAYVHYAVIPDKGAGQGQGGLFTLSLRVPAHVGIALSDAAWVDVVDNKSTVVAADHGHGPDCSGIRKIVWFDLREGLHLVQIAGAPGQEIRIMAADALANLPAPQPDDEDF</sequence>
<dbReference type="EMBL" id="CP013264">
    <property type="protein sequence ID" value="ALR22631.1"/>
    <property type="molecule type" value="Genomic_DNA"/>
</dbReference>
<dbReference type="KEGG" id="sbd:ATN00_13550"/>
<dbReference type="AlphaFoldDB" id="A0A0S3F4S0"/>
<name>A0A0S3F4S0_9SPHN</name>
<organism evidence="1 2">
    <name type="scientific">Sphingobium baderi</name>
    <dbReference type="NCBI Taxonomy" id="1332080"/>
    <lineage>
        <taxon>Bacteria</taxon>
        <taxon>Pseudomonadati</taxon>
        <taxon>Pseudomonadota</taxon>
        <taxon>Alphaproteobacteria</taxon>
        <taxon>Sphingomonadales</taxon>
        <taxon>Sphingomonadaceae</taxon>
        <taxon>Sphingobium</taxon>
    </lineage>
</organism>
<protein>
    <submittedName>
        <fullName evidence="1">Uncharacterized protein</fullName>
    </submittedName>
</protein>